<organism evidence="18 19">
    <name type="scientific">Durio zibethinus</name>
    <name type="common">Durian</name>
    <dbReference type="NCBI Taxonomy" id="66656"/>
    <lineage>
        <taxon>Eukaryota</taxon>
        <taxon>Viridiplantae</taxon>
        <taxon>Streptophyta</taxon>
        <taxon>Embryophyta</taxon>
        <taxon>Tracheophyta</taxon>
        <taxon>Spermatophyta</taxon>
        <taxon>Magnoliopsida</taxon>
        <taxon>eudicotyledons</taxon>
        <taxon>Gunneridae</taxon>
        <taxon>Pentapetalae</taxon>
        <taxon>rosids</taxon>
        <taxon>malvids</taxon>
        <taxon>Malvales</taxon>
        <taxon>Malvaceae</taxon>
        <taxon>Helicteroideae</taxon>
        <taxon>Durio</taxon>
    </lineage>
</organism>
<comment type="function">
    <text evidence="16">Adenine glycosylase active on G-A mispairs.</text>
</comment>
<dbReference type="InterPro" id="IPR003265">
    <property type="entry name" value="HhH-GPD_domain"/>
</dbReference>
<dbReference type="GO" id="GO:0005634">
    <property type="term" value="C:nucleus"/>
    <property type="evidence" value="ECO:0007669"/>
    <property type="project" value="UniProtKB-SubCell"/>
</dbReference>
<keyword evidence="11" id="KW-0411">Iron-sulfur</keyword>
<feature type="domain" description="HhH-GPD" evidence="17">
    <location>
        <begin position="129"/>
        <end position="279"/>
    </location>
</feature>
<evidence type="ECO:0000313" key="19">
    <source>
        <dbReference type="RefSeq" id="XP_022771619.1"/>
    </source>
</evidence>
<dbReference type="GO" id="GO:0046872">
    <property type="term" value="F:metal ion binding"/>
    <property type="evidence" value="ECO:0007669"/>
    <property type="project" value="UniProtKB-UniRule"/>
</dbReference>
<keyword evidence="8 16" id="KW-0227">DNA damage</keyword>
<dbReference type="CDD" id="cd03431">
    <property type="entry name" value="NUDIX_DNA_Glycosylase_C-MutY"/>
    <property type="match status" value="1"/>
</dbReference>
<dbReference type="GO" id="GO:0000701">
    <property type="term" value="F:purine-specific mismatch base pair DNA N-glycosylase activity"/>
    <property type="evidence" value="ECO:0007669"/>
    <property type="project" value="UniProtKB-EC"/>
</dbReference>
<dbReference type="NCBIfam" id="TIGR01084">
    <property type="entry name" value="mutY"/>
    <property type="match status" value="1"/>
</dbReference>
<dbReference type="Pfam" id="PF14815">
    <property type="entry name" value="NUDIX_4"/>
    <property type="match status" value="1"/>
</dbReference>
<evidence type="ECO:0000313" key="18">
    <source>
        <dbReference type="Proteomes" id="UP000515121"/>
    </source>
</evidence>
<evidence type="ECO:0000256" key="16">
    <source>
        <dbReference type="RuleBase" id="RU365096"/>
    </source>
</evidence>
<dbReference type="InterPro" id="IPR029119">
    <property type="entry name" value="MutY_C"/>
</dbReference>
<dbReference type="CDD" id="cd00056">
    <property type="entry name" value="ENDO3c"/>
    <property type="match status" value="1"/>
</dbReference>
<protein>
    <recommendedName>
        <fullName evidence="5 16">Adenine DNA glycosylase</fullName>
        <ecNumber evidence="4 16">3.2.2.31</ecNumber>
    </recommendedName>
</protein>
<dbReference type="SUPFAM" id="SSF48150">
    <property type="entry name" value="DNA-glycosylase"/>
    <property type="match status" value="1"/>
</dbReference>
<name>A0A6P6B392_DURZI</name>
<evidence type="ECO:0000256" key="8">
    <source>
        <dbReference type="ARBA" id="ARBA00022763"/>
    </source>
</evidence>
<dbReference type="FunFam" id="1.10.1670.10:FF:000002">
    <property type="entry name" value="Adenine DNA glycosylase"/>
    <property type="match status" value="1"/>
</dbReference>
<dbReference type="InterPro" id="IPR000445">
    <property type="entry name" value="HhH_motif"/>
</dbReference>
<dbReference type="GO" id="GO:0035485">
    <property type="term" value="F:adenine/guanine mispair binding"/>
    <property type="evidence" value="ECO:0007669"/>
    <property type="project" value="TreeGrafter"/>
</dbReference>
<evidence type="ECO:0000256" key="14">
    <source>
        <dbReference type="ARBA" id="ARBA00023295"/>
    </source>
</evidence>
<comment type="cofactor">
    <cofactor evidence="16">
        <name>[4Fe-4S] cluster</name>
        <dbReference type="ChEBI" id="CHEBI:49883"/>
    </cofactor>
    <text evidence="16">Binds 1 [4Fe-4S] cluster.</text>
</comment>
<dbReference type="Pfam" id="PF00633">
    <property type="entry name" value="HHH"/>
    <property type="match status" value="1"/>
</dbReference>
<evidence type="ECO:0000256" key="1">
    <source>
        <dbReference type="ARBA" id="ARBA00000843"/>
    </source>
</evidence>
<evidence type="ECO:0000256" key="6">
    <source>
        <dbReference type="ARBA" id="ARBA00022485"/>
    </source>
</evidence>
<evidence type="ECO:0000256" key="10">
    <source>
        <dbReference type="ARBA" id="ARBA00023004"/>
    </source>
</evidence>
<dbReference type="InterPro" id="IPR011257">
    <property type="entry name" value="DNA_glycosylase"/>
</dbReference>
<evidence type="ECO:0000256" key="9">
    <source>
        <dbReference type="ARBA" id="ARBA00022801"/>
    </source>
</evidence>
<dbReference type="SUPFAM" id="SSF55811">
    <property type="entry name" value="Nudix"/>
    <property type="match status" value="1"/>
</dbReference>
<keyword evidence="14 16" id="KW-0326">Glycosidase</keyword>
<dbReference type="Pfam" id="PF00730">
    <property type="entry name" value="HhH-GPD"/>
    <property type="match status" value="1"/>
</dbReference>
<dbReference type="SMART" id="SM00478">
    <property type="entry name" value="ENDO3c"/>
    <property type="match status" value="1"/>
</dbReference>
<dbReference type="InterPro" id="IPR015797">
    <property type="entry name" value="NUDIX_hydrolase-like_dom_sf"/>
</dbReference>
<keyword evidence="18" id="KW-1185">Reference proteome</keyword>
<dbReference type="FunFam" id="1.10.340.30:FF:000011">
    <property type="entry name" value="Adenine DNA glycosylase"/>
    <property type="match status" value="1"/>
</dbReference>
<evidence type="ECO:0000256" key="4">
    <source>
        <dbReference type="ARBA" id="ARBA00012045"/>
    </source>
</evidence>
<comment type="similarity">
    <text evidence="3 16">Belongs to the Nth/MutY family.</text>
</comment>
<dbReference type="FunFam" id="3.90.79.10:FF:000026">
    <property type="entry name" value="Adenine DNA glycosylase"/>
    <property type="match status" value="1"/>
</dbReference>
<dbReference type="GO" id="GO:0006298">
    <property type="term" value="P:mismatch repair"/>
    <property type="evidence" value="ECO:0007669"/>
    <property type="project" value="TreeGrafter"/>
</dbReference>
<evidence type="ECO:0000256" key="2">
    <source>
        <dbReference type="ARBA" id="ARBA00004123"/>
    </source>
</evidence>
<keyword evidence="6" id="KW-0004">4Fe-4S</keyword>
<sequence length="497" mass="56215">MVALLCSTTRGFEFETVAASSSSSSWVCFKKTNPNLFSHSPMARKDKANNSNKPKRRQLIKREEEVIGDIEDLFSKEDTYKIRASLLEWYDKNQRDLPWRRRTTQSGNGKNVKEEEEESAYGVWVSEVMLQQTRVQTVIDYYNRWMQKWPTLQHLAQASLEEVNEMWAGLGYYRRARFLLEGAKMIVSGGSEFPNTVSTLRKVPGIGDYTAGAIASIAFKEVVPVVDGNVVRVLARLKAISANPKDKITVKNLWKLAAQLVDPSRPGDFNQSLMELGATLCTALNPSCSSCPVSSQCRAFYNSKNDESVKVTDYPMKVVKAKQRNDFSTVCVVEISGGQGISLQSQSDSRFLLVKRPDEGLLAGLWEFPSVTLDKEADLSVKRKLIDQLLKKSFRLNPLKNCSIISRELVGEFVHVFSHIRRKIYVELLVLHLKVGMHDLFKEKDKKAMDWKLLDCEAVSNMGLTSAVRKVYSMVQKFKQNGLSSNSIPLRKRVKCS</sequence>
<dbReference type="InterPro" id="IPR005760">
    <property type="entry name" value="A/G_AdeGlyc_MutY"/>
</dbReference>
<evidence type="ECO:0000256" key="13">
    <source>
        <dbReference type="ARBA" id="ARBA00023242"/>
    </source>
</evidence>
<comment type="catalytic activity">
    <reaction evidence="1 16">
        <text>Hydrolyzes free adenine bases from 7,8-dihydro-8-oxoguanine:adenine mismatched double-stranded DNA, leaving an apurinic site.</text>
        <dbReference type="EC" id="3.2.2.31"/>
    </reaction>
</comment>
<dbReference type="Proteomes" id="UP000515121">
    <property type="component" value="Unplaced"/>
</dbReference>
<gene>
    <name evidence="19" type="primary">LOC111314476</name>
</gene>
<evidence type="ECO:0000256" key="11">
    <source>
        <dbReference type="ARBA" id="ARBA00023014"/>
    </source>
</evidence>
<dbReference type="PANTHER" id="PTHR42944">
    <property type="entry name" value="ADENINE DNA GLYCOSYLASE"/>
    <property type="match status" value="1"/>
</dbReference>
<accession>A0A6P6B392</accession>
<dbReference type="EC" id="3.2.2.31" evidence="4 16"/>
<reference evidence="19" key="1">
    <citation type="submission" date="2025-08" db="UniProtKB">
        <authorList>
            <consortium name="RefSeq"/>
        </authorList>
    </citation>
    <scope>IDENTIFICATION</scope>
    <source>
        <tissue evidence="19">Fruit stalk</tissue>
    </source>
</reference>
<evidence type="ECO:0000256" key="5">
    <source>
        <dbReference type="ARBA" id="ARBA00022023"/>
    </source>
</evidence>
<comment type="function">
    <text evidence="15">Involved in oxidative DNA damage repair. Initiates repair of A*oxoG to C*G by removing the inappropriately paired adenine base from the DNA backbone. Possesses both adenine and 2-OH-A DNA glycosylase activities.</text>
</comment>
<dbReference type="GO" id="GO:0006284">
    <property type="term" value="P:base-excision repair"/>
    <property type="evidence" value="ECO:0007669"/>
    <property type="project" value="UniProtKB-UniRule"/>
</dbReference>
<dbReference type="InterPro" id="IPR044298">
    <property type="entry name" value="MIG/MutY"/>
</dbReference>
<dbReference type="KEGG" id="dzi:111314476"/>
<evidence type="ECO:0000256" key="15">
    <source>
        <dbReference type="ARBA" id="ARBA00058024"/>
    </source>
</evidence>
<dbReference type="AlphaFoldDB" id="A0A6P6B392"/>
<dbReference type="GO" id="GO:0051539">
    <property type="term" value="F:4 iron, 4 sulfur cluster binding"/>
    <property type="evidence" value="ECO:0007669"/>
    <property type="project" value="UniProtKB-UniRule"/>
</dbReference>
<evidence type="ECO:0000256" key="12">
    <source>
        <dbReference type="ARBA" id="ARBA00023204"/>
    </source>
</evidence>
<dbReference type="Gene3D" id="1.10.1670.10">
    <property type="entry name" value="Helix-hairpin-Helix base-excision DNA repair enzymes (C-terminal)"/>
    <property type="match status" value="1"/>
</dbReference>
<dbReference type="GeneID" id="111314476"/>
<dbReference type="InterPro" id="IPR023170">
    <property type="entry name" value="HhH_base_excis_C"/>
</dbReference>
<evidence type="ECO:0000256" key="3">
    <source>
        <dbReference type="ARBA" id="ARBA00008343"/>
    </source>
</evidence>
<keyword evidence="12" id="KW-0234">DNA repair</keyword>
<keyword evidence="9" id="KW-0378">Hydrolase</keyword>
<dbReference type="GO" id="GO:0034039">
    <property type="term" value="F:8-oxo-7,8-dihydroguanine DNA N-glycosylase activity"/>
    <property type="evidence" value="ECO:0007669"/>
    <property type="project" value="TreeGrafter"/>
</dbReference>
<keyword evidence="13" id="KW-0539">Nucleus</keyword>
<evidence type="ECO:0000256" key="7">
    <source>
        <dbReference type="ARBA" id="ARBA00022723"/>
    </source>
</evidence>
<dbReference type="RefSeq" id="XP_022771619.1">
    <property type="nucleotide sequence ID" value="XM_022915884.1"/>
</dbReference>
<dbReference type="PANTHER" id="PTHR42944:SF1">
    <property type="entry name" value="ADENINE DNA GLYCOSYLASE"/>
    <property type="match status" value="1"/>
</dbReference>
<proteinExistence type="inferred from homology"/>
<keyword evidence="7" id="KW-0479">Metal-binding</keyword>
<dbReference type="Gene3D" id="1.10.340.30">
    <property type="entry name" value="Hypothetical protein, domain 2"/>
    <property type="match status" value="1"/>
</dbReference>
<dbReference type="Gene3D" id="3.90.79.10">
    <property type="entry name" value="Nucleoside Triphosphate Pyrophosphohydrolase"/>
    <property type="match status" value="1"/>
</dbReference>
<keyword evidence="10 16" id="KW-0408">Iron</keyword>
<dbReference type="GO" id="GO:0032357">
    <property type="term" value="F:oxidized purine DNA binding"/>
    <property type="evidence" value="ECO:0007669"/>
    <property type="project" value="TreeGrafter"/>
</dbReference>
<dbReference type="OrthoDB" id="10248838at2759"/>
<comment type="subcellular location">
    <subcellularLocation>
        <location evidence="2">Nucleus</location>
    </subcellularLocation>
</comment>
<evidence type="ECO:0000259" key="17">
    <source>
        <dbReference type="SMART" id="SM00478"/>
    </source>
</evidence>